<gene>
    <name evidence="8" type="primary">essC</name>
    <name evidence="8" type="ORF">WMO41_13755</name>
</gene>
<evidence type="ECO:0000256" key="4">
    <source>
        <dbReference type="PROSITE-ProRule" id="PRU00289"/>
    </source>
</evidence>
<accession>A0ABV1HPG3</accession>
<dbReference type="EMBL" id="JBBMFJ010000035">
    <property type="protein sequence ID" value="MEQ2564214.1"/>
    <property type="molecule type" value="Genomic_DNA"/>
</dbReference>
<evidence type="ECO:0000313" key="8">
    <source>
        <dbReference type="EMBL" id="MEQ2564214.1"/>
    </source>
</evidence>
<dbReference type="PROSITE" id="PS50901">
    <property type="entry name" value="FTSK"/>
    <property type="match status" value="2"/>
</dbReference>
<dbReference type="CDD" id="cd00060">
    <property type="entry name" value="FHA"/>
    <property type="match status" value="1"/>
</dbReference>
<dbReference type="Pfam" id="PF01580">
    <property type="entry name" value="FtsK_SpoIIIE"/>
    <property type="match status" value="2"/>
</dbReference>
<dbReference type="InterPro" id="IPR002543">
    <property type="entry name" value="FtsK_dom"/>
</dbReference>
<dbReference type="InterPro" id="IPR027417">
    <property type="entry name" value="P-loop_NTPase"/>
</dbReference>
<proteinExistence type="predicted"/>
<dbReference type="Gene3D" id="2.60.200.20">
    <property type="match status" value="1"/>
</dbReference>
<feature type="binding site" evidence="4">
    <location>
        <begin position="707"/>
        <end position="714"/>
    </location>
    <ligand>
        <name>ATP</name>
        <dbReference type="ChEBI" id="CHEBI:30616"/>
    </ligand>
</feature>
<dbReference type="InterPro" id="IPR008984">
    <property type="entry name" value="SMAD_FHA_dom_sf"/>
</dbReference>
<keyword evidence="5" id="KW-1133">Transmembrane helix</keyword>
<dbReference type="Pfam" id="PF00498">
    <property type="entry name" value="FHA"/>
    <property type="match status" value="1"/>
</dbReference>
<feature type="transmembrane region" description="Helical" evidence="5">
    <location>
        <begin position="261"/>
        <end position="280"/>
    </location>
</feature>
<dbReference type="InterPro" id="IPR003593">
    <property type="entry name" value="AAA+_ATPase"/>
</dbReference>
<keyword evidence="9" id="KW-1185">Reference proteome</keyword>
<keyword evidence="3 4" id="KW-0067">ATP-binding</keyword>
<reference evidence="8 9" key="1">
    <citation type="submission" date="2024-03" db="EMBL/GenBank/DDBJ databases">
        <title>Human intestinal bacterial collection.</title>
        <authorList>
            <person name="Pauvert C."/>
            <person name="Hitch T.C.A."/>
            <person name="Clavel T."/>
        </authorList>
    </citation>
    <scope>NUCLEOTIDE SEQUENCE [LARGE SCALE GENOMIC DNA]</scope>
    <source>
        <strain evidence="8 9">CLA-AP-H27</strain>
    </source>
</reference>
<protein>
    <submittedName>
        <fullName evidence="8">Type VII secretion protein EssC</fullName>
    </submittedName>
</protein>
<dbReference type="SUPFAM" id="SSF49879">
    <property type="entry name" value="SMAD/FHA domain"/>
    <property type="match status" value="1"/>
</dbReference>
<dbReference type="SMART" id="SM00240">
    <property type="entry name" value="FHA"/>
    <property type="match status" value="1"/>
</dbReference>
<dbReference type="SMART" id="SM00382">
    <property type="entry name" value="AAA"/>
    <property type="match status" value="2"/>
</dbReference>
<dbReference type="Gene3D" id="3.40.50.300">
    <property type="entry name" value="P-loop containing nucleotide triphosphate hydrolases"/>
    <property type="match status" value="4"/>
</dbReference>
<dbReference type="RefSeq" id="WP_349230255.1">
    <property type="nucleotide sequence ID" value="NZ_JBBMFJ010000035.1"/>
</dbReference>
<keyword evidence="2 4" id="KW-0547">Nucleotide-binding</keyword>
<dbReference type="Proteomes" id="UP001437460">
    <property type="component" value="Unassembled WGS sequence"/>
</dbReference>
<evidence type="ECO:0000256" key="1">
    <source>
        <dbReference type="ARBA" id="ARBA00022737"/>
    </source>
</evidence>
<dbReference type="InterPro" id="IPR000253">
    <property type="entry name" value="FHA_dom"/>
</dbReference>
<feature type="domain" description="FtsK" evidence="7">
    <location>
        <begin position="1023"/>
        <end position="1206"/>
    </location>
</feature>
<keyword evidence="5" id="KW-0812">Transmembrane</keyword>
<name>A0ABV1HPG3_9FIRM</name>
<sequence length="1532" mass="173642">MALLMTVFFENGFSENYFPNVDNRNFPIAIRPYVSGLKDELILNVEVWDGHWRLRDSSQYSLILKGDPVESADLEDGTVIEGMVRKTELYFSVKIDQVQKENVNFEKYMLKEGSIFKLEIGSDDLCNIVYKNRFVTGTHAEITFESGAAYITDKNSVNGTFLNGRLVTEKTRLHYGDIIYVVGLKIVYLNNLLAINDPNGQCKIRELKAVEIPHFEDEPAEDADTEDVYFLRTPRKLLNLDKETISIEKCPKKQQQKRQPLIFTIGPSFTMVIPIALAAAMTSDGFGAGSICMSLGAAGIGAIWAVVNSAYNKKEEKESESNRVSKYLEYMVRVEEKLKNKTEYNRLVLAEQYPSSKELLEFTTSNTRRLWEKSSTHEDFLSLRLGTGDMPSPNGIEGAKEDLGSEHDPLNDHMEELQEKFKTLHQVPAAVSLYEHRLLGVVSGDEEKRDQLMRLLALQITALHPYTDVRMCHVFPGRDLEKMEYTRWLPHTYTPDGKLRMIVCDPRAMGDVMYYLSDVIRERLEAGENQKNREEEEKVLPHYVVFISDISMIEGEPVSKYLLDPPKNAGLSVIFSADAIDKLPSHCNTIVQWEKDYCGCYSTLSKFEEMDGIAFDSVNLSEMDIFSRQLSNFKVRENASNSAIPDMLTFLDMYKTSRVEDLDMYHKWLENRTYESMRSLIGQKAGEQPVYLDIHEKYHGPHGLVAGTTGSGKSETLQTYILSLVLNYHPHEVAFILIDYKGGGMAQSFIGLPHLAGVITNLGGNQTTRALLSINAEIKRRQRIFNEYKIKHIDAYIELYRNGEAEEPMPHLLIIADEFAELKKEQPDFVRALVSAARVGRSLGINLLLATQKPSGVVDDEIWSNTRFRICLRVADKQDSNEMLKRTDAAYITGTGRGFLQVGNDEIFDEFQSGWSGAPYTPEVPFNDDSKAKAVIIGLTGKPEAVKKKKKKKGDNVKKFTQLDAMVQYAANLAEENYIKPLRQIWLPPLPGLFYLDDLELTWDEKQIKLPVGLADDPQNQRQFPVYLDFIRDGHLLICGSAGSGKTSLVQTILYGAALHYTAKQVNFYIADFSSRTMTAFAGLPHTGCICMEGDDEKIQMMMSFAEEELDRRKKSFSQKGMGSYRDYRESYSDVPAIFLVIDNYPAFSDSYEQYESTLIQLSREGASYGIYLIITCNNSGDIRSRILQNITKGIGLQLADRFEYDSVIGMRSEILPDDRTTGRGLIKEGVPLEFQAALPVKASQGESMMLAIREKLKPLTENGVSGARKLGTDLTMTDSGEFLEKINFRDLPDNTFVMGEQEGMFQTCDLDQTLCFTVCGSGKTGKTNFLKYTALQMKKKGAEVYVFDGCLKELEEFSRKNELDGYMTDKEEFYHFMENVLLLQLGERNELVYEARQTGALVQAALKDYRRIVLLINSASEFMEAVYSEDFDVSEVLETVFEKGMEHKLHFFMALSPREYEELAGYRALRQFGSWKQGIHLGGAFDEQGIFDYEVTPSERSRTYPAGAAFTEQEGKAVLFMTPFVKETSYE</sequence>
<dbReference type="InterPro" id="IPR023839">
    <property type="entry name" value="Firmicutes_EssC_C"/>
</dbReference>
<dbReference type="PANTHER" id="PTHR22683:SF1">
    <property type="entry name" value="TYPE VII SECRETION SYSTEM PROTEIN ESSC"/>
    <property type="match status" value="1"/>
</dbReference>
<comment type="caution">
    <text evidence="8">The sequence shown here is derived from an EMBL/GenBank/DDBJ whole genome shotgun (WGS) entry which is preliminary data.</text>
</comment>
<keyword evidence="5" id="KW-0472">Membrane</keyword>
<feature type="binding site" evidence="4">
    <location>
        <begin position="1040"/>
        <end position="1047"/>
    </location>
    <ligand>
        <name>ATP</name>
        <dbReference type="ChEBI" id="CHEBI:30616"/>
    </ligand>
</feature>
<feature type="transmembrane region" description="Helical" evidence="5">
    <location>
        <begin position="286"/>
        <end position="307"/>
    </location>
</feature>
<evidence type="ECO:0000259" key="6">
    <source>
        <dbReference type="PROSITE" id="PS50006"/>
    </source>
</evidence>
<dbReference type="CDD" id="cd01127">
    <property type="entry name" value="TrwB_TraG_TraD_VirD4"/>
    <property type="match status" value="1"/>
</dbReference>
<evidence type="ECO:0000256" key="5">
    <source>
        <dbReference type="SAM" id="Phobius"/>
    </source>
</evidence>
<dbReference type="InterPro" id="IPR050206">
    <property type="entry name" value="FtsK/SpoIIIE/SftA"/>
</dbReference>
<evidence type="ECO:0000256" key="3">
    <source>
        <dbReference type="ARBA" id="ARBA00022840"/>
    </source>
</evidence>
<evidence type="ECO:0000256" key="2">
    <source>
        <dbReference type="ARBA" id="ARBA00022741"/>
    </source>
</evidence>
<feature type="domain" description="FHA" evidence="6">
    <location>
        <begin position="118"/>
        <end position="167"/>
    </location>
</feature>
<dbReference type="NCBIfam" id="TIGR03928">
    <property type="entry name" value="T7_EssCb_Firm"/>
    <property type="match status" value="1"/>
</dbReference>
<evidence type="ECO:0000313" key="9">
    <source>
        <dbReference type="Proteomes" id="UP001437460"/>
    </source>
</evidence>
<evidence type="ECO:0000259" key="7">
    <source>
        <dbReference type="PROSITE" id="PS50901"/>
    </source>
</evidence>
<keyword evidence="1" id="KW-0677">Repeat</keyword>
<feature type="domain" description="FtsK" evidence="7">
    <location>
        <begin position="687"/>
        <end position="881"/>
    </location>
</feature>
<organism evidence="8 9">
    <name type="scientific">Ventrimonas faecis</name>
    <dbReference type="NCBI Taxonomy" id="3133170"/>
    <lineage>
        <taxon>Bacteria</taxon>
        <taxon>Bacillati</taxon>
        <taxon>Bacillota</taxon>
        <taxon>Clostridia</taxon>
        <taxon>Lachnospirales</taxon>
        <taxon>Lachnospiraceae</taxon>
        <taxon>Ventrimonas</taxon>
    </lineage>
</organism>
<dbReference type="PROSITE" id="PS50006">
    <property type="entry name" value="FHA_DOMAIN"/>
    <property type="match status" value="1"/>
</dbReference>
<dbReference type="PANTHER" id="PTHR22683">
    <property type="entry name" value="SPORULATION PROTEIN RELATED"/>
    <property type="match status" value="1"/>
</dbReference>
<dbReference type="SUPFAM" id="SSF52540">
    <property type="entry name" value="P-loop containing nucleoside triphosphate hydrolases"/>
    <property type="match status" value="2"/>
</dbReference>